<dbReference type="Gene3D" id="3.90.215.10">
    <property type="entry name" value="Gamma Fibrinogen, chain A, domain 1"/>
    <property type="match status" value="1"/>
</dbReference>
<protein>
    <submittedName>
        <fullName evidence="5">Uncharacterized protein LOC108674435</fullName>
    </submittedName>
</protein>
<feature type="coiled-coil region" evidence="1">
    <location>
        <begin position="629"/>
        <end position="656"/>
    </location>
</feature>
<proteinExistence type="predicted"/>
<dbReference type="RefSeq" id="XP_018017871.2">
    <property type="nucleotide sequence ID" value="XM_018162382.2"/>
</dbReference>
<name>A0A8B7NYB4_HYAAZ</name>
<sequence length="1188" mass="132877">MPVGDVGITLIVVLGLTFLVPCLALNCIGSNEVLQFCQSYNAQCGGQGDFQVSKYLDEDIYSHKDATTPNTFFAAKDVIIINAGGTSEFPMRELLSGVIAENSDEDLKLGRLTSVLELLISSFKEIYAGEITGKQSNQCINCEKYLPLWTKIKDDYENIIGTRFEGEKPQVFIHTEPPNHSKLVSSYGPRSSRPIFKDVQTISGLEKKFNLVTDIKPVVSPVENRQVASTSTSAHVVIPKVEFGYSIHRPKIVINETQIPASGNNVTNPNFLIPNITIPSLPSSYVSFSDKSTTKPQELSPRRSYLLDNLLGPTIKPINLSFSGSSAGKAPAKMIVTSDIAPENFKRLPQHVQAISNDPARVVVDDIDYAIYEVPLGDITKPEGVRGPFSSMPFAPKHVVEPFPYIPKNNHDVLVEVIEIPIEIETPLSQDGSYPQILSEKSYPTRTGFNRFNLHQPTTGAESPFPSIYKYVSANRLDSGIKNIDDQFIISDDLNLHYKVENPQRNNRVPLQLNFRAQPPSQSNGSSLFDAGSNIFHRSPVSFVTEKEQIAIPSFTNLPSLTYEIDRRVHDIESTNGLQSWLDFSRHPVLLAQHISQKKVAFPLENSSISRDWHRFQTNINREFKSPTLESKNSKLESKTDEITSWEELMVSLNQKPPQEVESDTYFDYYDDENDLNALSWGKSDLFNNGYAIDQIRNNSFDHFGSVIPLYFDISTPSSYDLTDYGADELGEGQSINEGSHIDDYMELLVPESEPTDLLKEQVSPSYVYDDYIYPMDPQTELTRATEVQNSLLGDQLHYSDQQNVPKENSFPIFPERLRLDSLPSSAGEEGFYSEYSETKHDYGSLPEGNEYDSAYPDYAFDSSGKEKIPNVSKLVNFPVSSSGANSIRNYVEQAGLSGTVKQQAGSTDGGQNLNYFGSEDSWGKMNGDLPFSADYYKDYISSEVTDRQWTLGFGSYLPTPKMEEVVKAEGFSVNSFGNQHLLNSFHDQRLIVLSSYDDEALTSMDDVGDNDYYDMVYPSEDNGLSAALNSNANLKRENNGKSIFNPFAPITKSRLSRSLRSFNPPQLCTYQNTGCETYCDGFWVVIQDRDWQTSRSFDKKLSDFRIGFGDASSGYWIGLECLHFLTSRRPHQLLVELVARDGRTASALYENFSVDGGENFFQLHLGRFVEGDAGDGFRLADGALFST</sequence>
<keyword evidence="2" id="KW-0732">Signal</keyword>
<accession>A0A8B7NYB4</accession>
<evidence type="ECO:0000313" key="4">
    <source>
        <dbReference type="Proteomes" id="UP000694843"/>
    </source>
</evidence>
<dbReference type="KEGG" id="hazt:108674435"/>
<feature type="signal peptide" evidence="2">
    <location>
        <begin position="1"/>
        <end position="24"/>
    </location>
</feature>
<dbReference type="InterPro" id="IPR002181">
    <property type="entry name" value="Fibrinogen_a/b/g_C_dom"/>
</dbReference>
<dbReference type="AlphaFoldDB" id="A0A8B7NYB4"/>
<dbReference type="PROSITE" id="PS51406">
    <property type="entry name" value="FIBRINOGEN_C_2"/>
    <property type="match status" value="1"/>
</dbReference>
<evidence type="ECO:0000313" key="5">
    <source>
        <dbReference type="RefSeq" id="XP_018017871.2"/>
    </source>
</evidence>
<dbReference type="SMART" id="SM00186">
    <property type="entry name" value="FBG"/>
    <property type="match status" value="1"/>
</dbReference>
<evidence type="ECO:0000256" key="1">
    <source>
        <dbReference type="SAM" id="Coils"/>
    </source>
</evidence>
<gene>
    <name evidence="5" type="primary">LOC108674435</name>
</gene>
<dbReference type="OrthoDB" id="7871190at2759"/>
<reference evidence="5" key="1">
    <citation type="submission" date="2025-08" db="UniProtKB">
        <authorList>
            <consortium name="RefSeq"/>
        </authorList>
    </citation>
    <scope>IDENTIFICATION</scope>
    <source>
        <tissue evidence="5">Whole organism</tissue>
    </source>
</reference>
<keyword evidence="4" id="KW-1185">Reference proteome</keyword>
<dbReference type="Proteomes" id="UP000694843">
    <property type="component" value="Unplaced"/>
</dbReference>
<dbReference type="Pfam" id="PF00147">
    <property type="entry name" value="Fibrinogen_C"/>
    <property type="match status" value="1"/>
</dbReference>
<dbReference type="GO" id="GO:0005615">
    <property type="term" value="C:extracellular space"/>
    <property type="evidence" value="ECO:0007669"/>
    <property type="project" value="TreeGrafter"/>
</dbReference>
<keyword evidence="1" id="KW-0175">Coiled coil</keyword>
<feature type="domain" description="Fibrinogen C-terminal" evidence="3">
    <location>
        <begin position="1060"/>
        <end position="1188"/>
    </location>
</feature>
<feature type="non-terminal residue" evidence="5">
    <location>
        <position position="1188"/>
    </location>
</feature>
<dbReference type="InterPro" id="IPR050373">
    <property type="entry name" value="Fibrinogen_C-term_domain"/>
</dbReference>
<feature type="chain" id="PRO_5037387319" evidence="2">
    <location>
        <begin position="25"/>
        <end position="1188"/>
    </location>
</feature>
<dbReference type="GeneID" id="108674435"/>
<evidence type="ECO:0000256" key="2">
    <source>
        <dbReference type="SAM" id="SignalP"/>
    </source>
</evidence>
<dbReference type="PANTHER" id="PTHR19143">
    <property type="entry name" value="FIBRINOGEN/TENASCIN/ANGIOPOEITIN"/>
    <property type="match status" value="1"/>
</dbReference>
<dbReference type="InterPro" id="IPR036056">
    <property type="entry name" value="Fibrinogen-like_C"/>
</dbReference>
<dbReference type="SUPFAM" id="SSF56496">
    <property type="entry name" value="Fibrinogen C-terminal domain-like"/>
    <property type="match status" value="1"/>
</dbReference>
<organism evidence="4 5">
    <name type="scientific">Hyalella azteca</name>
    <name type="common">Amphipod</name>
    <dbReference type="NCBI Taxonomy" id="294128"/>
    <lineage>
        <taxon>Eukaryota</taxon>
        <taxon>Metazoa</taxon>
        <taxon>Ecdysozoa</taxon>
        <taxon>Arthropoda</taxon>
        <taxon>Crustacea</taxon>
        <taxon>Multicrustacea</taxon>
        <taxon>Malacostraca</taxon>
        <taxon>Eumalacostraca</taxon>
        <taxon>Peracarida</taxon>
        <taxon>Amphipoda</taxon>
        <taxon>Senticaudata</taxon>
        <taxon>Talitrida</taxon>
        <taxon>Talitroidea</taxon>
        <taxon>Hyalellidae</taxon>
        <taxon>Hyalella</taxon>
    </lineage>
</organism>
<evidence type="ECO:0000259" key="3">
    <source>
        <dbReference type="PROSITE" id="PS51406"/>
    </source>
</evidence>
<dbReference type="InterPro" id="IPR014716">
    <property type="entry name" value="Fibrinogen_a/b/g_C_1"/>
</dbReference>